<evidence type="ECO:0000256" key="1">
    <source>
        <dbReference type="SAM" id="MobiDB-lite"/>
    </source>
</evidence>
<comment type="caution">
    <text evidence="2">The sequence shown here is derived from an EMBL/GenBank/DDBJ whole genome shotgun (WGS) entry which is preliminary data.</text>
</comment>
<evidence type="ECO:0000313" key="2">
    <source>
        <dbReference type="EMBL" id="RSH87652.1"/>
    </source>
</evidence>
<name>A0A427Y958_9TREE</name>
<sequence length="96" mass="10576">MVELPLVPHQAPYVHHCTTLDGEGLDGLVASFAKLAVDDSPPPSEGDDNAEEEEHDLGLWWSPPSSPQQPKRPIVTDSFCLRAWVSAYIQDKGEPR</sequence>
<accession>A0A427Y958</accession>
<keyword evidence="3" id="KW-1185">Reference proteome</keyword>
<dbReference type="GeneID" id="39584708"/>
<dbReference type="Proteomes" id="UP000279236">
    <property type="component" value="Unassembled WGS sequence"/>
</dbReference>
<evidence type="ECO:0000313" key="3">
    <source>
        <dbReference type="Proteomes" id="UP000279236"/>
    </source>
</evidence>
<feature type="region of interest" description="Disordered" evidence="1">
    <location>
        <begin position="36"/>
        <end position="73"/>
    </location>
</feature>
<dbReference type="RefSeq" id="XP_028479860.1">
    <property type="nucleotide sequence ID" value="XM_028616003.1"/>
</dbReference>
<proteinExistence type="predicted"/>
<gene>
    <name evidence="2" type="ORF">EHS24_000165</name>
</gene>
<dbReference type="AlphaFoldDB" id="A0A427Y958"/>
<dbReference type="EMBL" id="RSCE01000001">
    <property type="protein sequence ID" value="RSH87652.1"/>
    <property type="molecule type" value="Genomic_DNA"/>
</dbReference>
<protein>
    <submittedName>
        <fullName evidence="2">Uncharacterized protein</fullName>
    </submittedName>
</protein>
<reference evidence="2 3" key="1">
    <citation type="submission" date="2018-11" db="EMBL/GenBank/DDBJ databases">
        <title>Genome sequence of Apiotrichum porosum DSM 27194.</title>
        <authorList>
            <person name="Aliyu H."/>
            <person name="Gorte O."/>
            <person name="Ochsenreither K."/>
        </authorList>
    </citation>
    <scope>NUCLEOTIDE SEQUENCE [LARGE SCALE GENOMIC DNA]</scope>
    <source>
        <strain evidence="2 3">DSM 27194</strain>
    </source>
</reference>
<feature type="compositionally biased region" description="Acidic residues" evidence="1">
    <location>
        <begin position="45"/>
        <end position="55"/>
    </location>
</feature>
<organism evidence="2 3">
    <name type="scientific">Apiotrichum porosum</name>
    <dbReference type="NCBI Taxonomy" id="105984"/>
    <lineage>
        <taxon>Eukaryota</taxon>
        <taxon>Fungi</taxon>
        <taxon>Dikarya</taxon>
        <taxon>Basidiomycota</taxon>
        <taxon>Agaricomycotina</taxon>
        <taxon>Tremellomycetes</taxon>
        <taxon>Trichosporonales</taxon>
        <taxon>Trichosporonaceae</taxon>
        <taxon>Apiotrichum</taxon>
    </lineage>
</organism>